<dbReference type="EMBL" id="KQ971319">
    <property type="protein sequence ID" value="KYB28901.1"/>
    <property type="molecule type" value="Genomic_DNA"/>
</dbReference>
<evidence type="ECO:0000313" key="1">
    <source>
        <dbReference type="EMBL" id="KYB28901.1"/>
    </source>
</evidence>
<proteinExistence type="predicted"/>
<keyword evidence="2" id="KW-1185">Reference proteome</keyword>
<reference evidence="1 2" key="2">
    <citation type="journal article" date="2010" name="Nucleic Acids Res.">
        <title>BeetleBase in 2010: revisions to provide comprehensive genomic information for Tribolium castaneum.</title>
        <authorList>
            <person name="Kim H.S."/>
            <person name="Murphy T."/>
            <person name="Xia J."/>
            <person name="Caragea D."/>
            <person name="Park Y."/>
            <person name="Beeman R.W."/>
            <person name="Lorenzen M.D."/>
            <person name="Butcher S."/>
            <person name="Manak J.R."/>
            <person name="Brown S.J."/>
        </authorList>
    </citation>
    <scope>GENOME REANNOTATION</scope>
    <source>
        <strain evidence="1 2">Georgia GA2</strain>
    </source>
</reference>
<accession>A0A139WM39</accession>
<sequence length="45" mass="5260">MRCEGEGPDSEIHVFLQRNQHRFRVNITDVCFSIPEIPCHKVHAL</sequence>
<evidence type="ECO:0000313" key="2">
    <source>
        <dbReference type="Proteomes" id="UP000007266"/>
    </source>
</evidence>
<dbReference type="Proteomes" id="UP000007266">
    <property type="component" value="Linkage group 3"/>
</dbReference>
<gene>
    <name evidence="1" type="primary">AUGUSTUS-3.0.2_31471</name>
    <name evidence="1" type="ORF">TcasGA2_TC031471</name>
</gene>
<protein>
    <submittedName>
        <fullName evidence="1">Uncharacterized protein</fullName>
    </submittedName>
</protein>
<name>A0A139WM39_TRICA</name>
<organism evidence="1 2">
    <name type="scientific">Tribolium castaneum</name>
    <name type="common">Red flour beetle</name>
    <dbReference type="NCBI Taxonomy" id="7070"/>
    <lineage>
        <taxon>Eukaryota</taxon>
        <taxon>Metazoa</taxon>
        <taxon>Ecdysozoa</taxon>
        <taxon>Arthropoda</taxon>
        <taxon>Hexapoda</taxon>
        <taxon>Insecta</taxon>
        <taxon>Pterygota</taxon>
        <taxon>Neoptera</taxon>
        <taxon>Endopterygota</taxon>
        <taxon>Coleoptera</taxon>
        <taxon>Polyphaga</taxon>
        <taxon>Cucujiformia</taxon>
        <taxon>Tenebrionidae</taxon>
        <taxon>Tenebrionidae incertae sedis</taxon>
        <taxon>Tribolium</taxon>
    </lineage>
</organism>
<dbReference type="AlphaFoldDB" id="A0A139WM39"/>
<reference evidence="1 2" key="1">
    <citation type="journal article" date="2008" name="Nature">
        <title>The genome of the model beetle and pest Tribolium castaneum.</title>
        <authorList>
            <consortium name="Tribolium Genome Sequencing Consortium"/>
            <person name="Richards S."/>
            <person name="Gibbs R.A."/>
            <person name="Weinstock G.M."/>
            <person name="Brown S.J."/>
            <person name="Denell R."/>
            <person name="Beeman R.W."/>
            <person name="Gibbs R."/>
            <person name="Beeman R.W."/>
            <person name="Brown S.J."/>
            <person name="Bucher G."/>
            <person name="Friedrich M."/>
            <person name="Grimmelikhuijzen C.J."/>
            <person name="Klingler M."/>
            <person name="Lorenzen M."/>
            <person name="Richards S."/>
            <person name="Roth S."/>
            <person name="Schroder R."/>
            <person name="Tautz D."/>
            <person name="Zdobnov E.M."/>
            <person name="Muzny D."/>
            <person name="Gibbs R.A."/>
            <person name="Weinstock G.M."/>
            <person name="Attaway T."/>
            <person name="Bell S."/>
            <person name="Buhay C.J."/>
            <person name="Chandrabose M.N."/>
            <person name="Chavez D."/>
            <person name="Clerk-Blankenburg K.P."/>
            <person name="Cree A."/>
            <person name="Dao M."/>
            <person name="Davis C."/>
            <person name="Chacko J."/>
            <person name="Dinh H."/>
            <person name="Dugan-Rocha S."/>
            <person name="Fowler G."/>
            <person name="Garner T.T."/>
            <person name="Garnes J."/>
            <person name="Gnirke A."/>
            <person name="Hawes A."/>
            <person name="Hernandez J."/>
            <person name="Hines S."/>
            <person name="Holder M."/>
            <person name="Hume J."/>
            <person name="Jhangiani S.N."/>
            <person name="Joshi V."/>
            <person name="Khan Z.M."/>
            <person name="Jackson L."/>
            <person name="Kovar C."/>
            <person name="Kowis A."/>
            <person name="Lee S."/>
            <person name="Lewis L.R."/>
            <person name="Margolis J."/>
            <person name="Morgan M."/>
            <person name="Nazareth L.V."/>
            <person name="Nguyen N."/>
            <person name="Okwuonu G."/>
            <person name="Parker D."/>
            <person name="Richards S."/>
            <person name="Ruiz S.J."/>
            <person name="Santibanez J."/>
            <person name="Savard J."/>
            <person name="Scherer S.E."/>
            <person name="Schneider B."/>
            <person name="Sodergren E."/>
            <person name="Tautz D."/>
            <person name="Vattahil S."/>
            <person name="Villasana D."/>
            <person name="White C.S."/>
            <person name="Wright R."/>
            <person name="Park Y."/>
            <person name="Beeman R.W."/>
            <person name="Lord J."/>
            <person name="Oppert B."/>
            <person name="Lorenzen M."/>
            <person name="Brown S."/>
            <person name="Wang L."/>
            <person name="Savard J."/>
            <person name="Tautz D."/>
            <person name="Richards S."/>
            <person name="Weinstock G."/>
            <person name="Gibbs R.A."/>
            <person name="Liu Y."/>
            <person name="Worley K."/>
            <person name="Weinstock G."/>
            <person name="Elsik C.G."/>
            <person name="Reese J.T."/>
            <person name="Elhaik E."/>
            <person name="Landan G."/>
            <person name="Graur D."/>
            <person name="Arensburger P."/>
            <person name="Atkinson P."/>
            <person name="Beeman R.W."/>
            <person name="Beidler J."/>
            <person name="Brown S.J."/>
            <person name="Demuth J.P."/>
            <person name="Drury D.W."/>
            <person name="Du Y.Z."/>
            <person name="Fujiwara H."/>
            <person name="Lorenzen M."/>
            <person name="Maselli V."/>
            <person name="Osanai M."/>
            <person name="Park Y."/>
            <person name="Robertson H.M."/>
            <person name="Tu Z."/>
            <person name="Wang J.J."/>
            <person name="Wang S."/>
            <person name="Richards S."/>
            <person name="Song H."/>
            <person name="Zhang L."/>
            <person name="Sodergren E."/>
            <person name="Werner D."/>
            <person name="Stanke M."/>
            <person name="Morgenstern B."/>
            <person name="Solovyev V."/>
            <person name="Kosarev P."/>
            <person name="Brown G."/>
            <person name="Chen H.C."/>
            <person name="Ermolaeva O."/>
            <person name="Hlavina W."/>
            <person name="Kapustin Y."/>
            <person name="Kiryutin B."/>
            <person name="Kitts P."/>
            <person name="Maglott D."/>
            <person name="Pruitt K."/>
            <person name="Sapojnikov V."/>
            <person name="Souvorov A."/>
            <person name="Mackey A.J."/>
            <person name="Waterhouse R.M."/>
            <person name="Wyder S."/>
            <person name="Zdobnov E.M."/>
            <person name="Zdobnov E.M."/>
            <person name="Wyder S."/>
            <person name="Kriventseva E.V."/>
            <person name="Kadowaki T."/>
            <person name="Bork P."/>
            <person name="Aranda M."/>
            <person name="Bao R."/>
            <person name="Beermann A."/>
            <person name="Berns N."/>
            <person name="Bolognesi R."/>
            <person name="Bonneton F."/>
            <person name="Bopp D."/>
            <person name="Brown S.J."/>
            <person name="Bucher G."/>
            <person name="Butts T."/>
            <person name="Chaumot A."/>
            <person name="Denell R.E."/>
            <person name="Ferrier D.E."/>
            <person name="Friedrich M."/>
            <person name="Gordon C.M."/>
            <person name="Jindra M."/>
            <person name="Klingler M."/>
            <person name="Lan Q."/>
            <person name="Lattorff H.M."/>
            <person name="Laudet V."/>
            <person name="von Levetsow C."/>
            <person name="Liu Z."/>
            <person name="Lutz R."/>
            <person name="Lynch J.A."/>
            <person name="da Fonseca R.N."/>
            <person name="Posnien N."/>
            <person name="Reuter R."/>
            <person name="Roth S."/>
            <person name="Savard J."/>
            <person name="Schinko J.B."/>
            <person name="Schmitt C."/>
            <person name="Schoppmeier M."/>
            <person name="Schroder R."/>
            <person name="Shippy T.D."/>
            <person name="Simonnet F."/>
            <person name="Marques-Souza H."/>
            <person name="Tautz D."/>
            <person name="Tomoyasu Y."/>
            <person name="Trauner J."/>
            <person name="Van der Zee M."/>
            <person name="Vervoort M."/>
            <person name="Wittkopp N."/>
            <person name="Wimmer E.A."/>
            <person name="Yang X."/>
            <person name="Jones A.K."/>
            <person name="Sattelle D.B."/>
            <person name="Ebert P.R."/>
            <person name="Nelson D."/>
            <person name="Scott J.G."/>
            <person name="Beeman R.W."/>
            <person name="Muthukrishnan S."/>
            <person name="Kramer K.J."/>
            <person name="Arakane Y."/>
            <person name="Beeman R.W."/>
            <person name="Zhu Q."/>
            <person name="Hogenkamp D."/>
            <person name="Dixit R."/>
            <person name="Oppert B."/>
            <person name="Jiang H."/>
            <person name="Zou Z."/>
            <person name="Marshall J."/>
            <person name="Elpidina E."/>
            <person name="Vinokurov K."/>
            <person name="Oppert C."/>
            <person name="Zou Z."/>
            <person name="Evans J."/>
            <person name="Lu Z."/>
            <person name="Zhao P."/>
            <person name="Sumathipala N."/>
            <person name="Altincicek B."/>
            <person name="Vilcinskas A."/>
            <person name="Williams M."/>
            <person name="Hultmark D."/>
            <person name="Hetru C."/>
            <person name="Jiang H."/>
            <person name="Grimmelikhuijzen C.J."/>
            <person name="Hauser F."/>
            <person name="Cazzamali G."/>
            <person name="Williamson M."/>
            <person name="Park Y."/>
            <person name="Li B."/>
            <person name="Tanaka Y."/>
            <person name="Predel R."/>
            <person name="Neupert S."/>
            <person name="Schachtner J."/>
            <person name="Verleyen P."/>
            <person name="Raible F."/>
            <person name="Bork P."/>
            <person name="Friedrich M."/>
            <person name="Walden K.K."/>
            <person name="Robertson H.M."/>
            <person name="Angeli S."/>
            <person name="Foret S."/>
            <person name="Bucher G."/>
            <person name="Schuetz S."/>
            <person name="Maleszka R."/>
            <person name="Wimmer E.A."/>
            <person name="Beeman R.W."/>
            <person name="Lorenzen M."/>
            <person name="Tomoyasu Y."/>
            <person name="Miller S.C."/>
            <person name="Grossmann D."/>
            <person name="Bucher G."/>
        </authorList>
    </citation>
    <scope>NUCLEOTIDE SEQUENCE [LARGE SCALE GENOMIC DNA]</scope>
    <source>
        <strain evidence="1 2">Georgia GA2</strain>
    </source>
</reference>